<evidence type="ECO:0000259" key="9">
    <source>
        <dbReference type="PROSITE" id="PS51192"/>
    </source>
</evidence>
<dbReference type="CDD" id="cd18787">
    <property type="entry name" value="SF2_C_DEAD"/>
    <property type="match status" value="1"/>
</dbReference>
<dbReference type="Proteomes" id="UP000811844">
    <property type="component" value="Unassembled WGS sequence"/>
</dbReference>
<evidence type="ECO:0000259" key="11">
    <source>
        <dbReference type="PROSITE" id="PS51195"/>
    </source>
</evidence>
<dbReference type="InterPro" id="IPR011545">
    <property type="entry name" value="DEAD/DEAH_box_helicase_dom"/>
</dbReference>
<feature type="domain" description="Helicase ATP-binding" evidence="9">
    <location>
        <begin position="37"/>
        <end position="249"/>
    </location>
</feature>
<evidence type="ECO:0000256" key="5">
    <source>
        <dbReference type="ARBA" id="ARBA00038437"/>
    </source>
</evidence>
<keyword evidence="3 7" id="KW-0347">Helicase</keyword>
<organism evidence="12 13">
    <name type="scientific">Shewanella intestini</name>
    <dbReference type="NCBI Taxonomy" id="2017544"/>
    <lineage>
        <taxon>Bacteria</taxon>
        <taxon>Pseudomonadati</taxon>
        <taxon>Pseudomonadota</taxon>
        <taxon>Gammaproteobacteria</taxon>
        <taxon>Alteromonadales</taxon>
        <taxon>Shewanellaceae</taxon>
        <taxon>Shewanella</taxon>
    </lineage>
</organism>
<dbReference type="EMBL" id="JAAIKR010000016">
    <property type="protein sequence ID" value="MBR9729161.1"/>
    <property type="molecule type" value="Genomic_DNA"/>
</dbReference>
<dbReference type="PANTHER" id="PTHR47959:SF7">
    <property type="entry name" value="ATP-DEPENDENT RNA HELICASE DEAD BOX FAMILY"/>
    <property type="match status" value="1"/>
</dbReference>
<evidence type="ECO:0000313" key="12">
    <source>
        <dbReference type="EMBL" id="MBR9729161.1"/>
    </source>
</evidence>
<proteinExistence type="inferred from homology"/>
<dbReference type="GO" id="GO:0004386">
    <property type="term" value="F:helicase activity"/>
    <property type="evidence" value="ECO:0007669"/>
    <property type="project" value="UniProtKB-KW"/>
</dbReference>
<gene>
    <name evidence="12" type="ORF">G3R48_14365</name>
</gene>
<feature type="region of interest" description="Disordered" evidence="8">
    <location>
        <begin position="420"/>
        <end position="454"/>
    </location>
</feature>
<dbReference type="PROSITE" id="PS51195">
    <property type="entry name" value="Q_MOTIF"/>
    <property type="match status" value="1"/>
</dbReference>
<dbReference type="Pfam" id="PF00271">
    <property type="entry name" value="Helicase_C"/>
    <property type="match status" value="1"/>
</dbReference>
<dbReference type="InterPro" id="IPR000629">
    <property type="entry name" value="RNA-helicase_DEAD-box_CS"/>
</dbReference>
<accession>A0ABS5I569</accession>
<dbReference type="InterPro" id="IPR001650">
    <property type="entry name" value="Helicase_C-like"/>
</dbReference>
<dbReference type="PROSITE" id="PS51194">
    <property type="entry name" value="HELICASE_CTER"/>
    <property type="match status" value="1"/>
</dbReference>
<dbReference type="SMART" id="SM00487">
    <property type="entry name" value="DEXDc"/>
    <property type="match status" value="1"/>
</dbReference>
<sequence>MSSAQLSFASLGLDAVLTEQLNKLNYQQPTDIQGATIPLLLAGHDVLAGAQTGTGKTAAFTLPLLQRILEAKQASVSDVSDVSDVSEQDGINHISEITAPTVAKTNIQAKAQYSQQIKALILVPTRELAQQVHQSVTQYAQLSDIRAVMVYGGVSIQAQVNAIKAGTDIIIATPGRLLDHLRHQVLSLASIEHLVLDEADRMLDMGFKDEIVAILKRLPATRQTALFSATLDDAIFKFSQRLLQQPKVVETTKRNSTAAKIVERVYNLDTEKKLPLLSHLLNQQLHAQTLIFSRTKQGADSIAAYLQGQQIPAAPFHADLSQFVRNQTLDDFKAKRLNVLVATDVAARGLDIDQLDRVINVELPFKAEDYVHRIGRTGRAGKEGLAITLLSQDDDAQLIAIERKLDRHLPQQWYQGFEPDLTKAATPLPRKAKKGSLKQQARKKALAESARKKR</sequence>
<dbReference type="InterPro" id="IPR050079">
    <property type="entry name" value="DEAD_box_RNA_helicase"/>
</dbReference>
<keyword evidence="4 7" id="KW-0067">ATP-binding</keyword>
<comment type="caution">
    <text evidence="12">The sequence shown here is derived from an EMBL/GenBank/DDBJ whole genome shotgun (WGS) entry which is preliminary data.</text>
</comment>
<dbReference type="Gene3D" id="3.40.50.300">
    <property type="entry name" value="P-loop containing nucleotide triphosphate hydrolases"/>
    <property type="match status" value="2"/>
</dbReference>
<feature type="domain" description="DEAD-box RNA helicase Q" evidence="11">
    <location>
        <begin position="6"/>
        <end position="34"/>
    </location>
</feature>
<dbReference type="InterPro" id="IPR027417">
    <property type="entry name" value="P-loop_NTPase"/>
</dbReference>
<dbReference type="InterPro" id="IPR014001">
    <property type="entry name" value="Helicase_ATP-bd"/>
</dbReference>
<dbReference type="SMART" id="SM00490">
    <property type="entry name" value="HELICc"/>
    <property type="match status" value="1"/>
</dbReference>
<dbReference type="SUPFAM" id="SSF52540">
    <property type="entry name" value="P-loop containing nucleoside triphosphate hydrolases"/>
    <property type="match status" value="1"/>
</dbReference>
<evidence type="ECO:0000256" key="6">
    <source>
        <dbReference type="PROSITE-ProRule" id="PRU00552"/>
    </source>
</evidence>
<dbReference type="InterPro" id="IPR014014">
    <property type="entry name" value="RNA_helicase_DEAD_Q_motif"/>
</dbReference>
<evidence type="ECO:0000256" key="7">
    <source>
        <dbReference type="RuleBase" id="RU000492"/>
    </source>
</evidence>
<keyword evidence="13" id="KW-1185">Reference proteome</keyword>
<keyword evidence="2 7" id="KW-0378">Hydrolase</keyword>
<evidence type="ECO:0000256" key="1">
    <source>
        <dbReference type="ARBA" id="ARBA00022741"/>
    </source>
</evidence>
<evidence type="ECO:0000256" key="8">
    <source>
        <dbReference type="SAM" id="MobiDB-lite"/>
    </source>
</evidence>
<feature type="short sequence motif" description="Q motif" evidence="6">
    <location>
        <begin position="6"/>
        <end position="34"/>
    </location>
</feature>
<evidence type="ECO:0000256" key="3">
    <source>
        <dbReference type="ARBA" id="ARBA00022806"/>
    </source>
</evidence>
<dbReference type="RefSeq" id="WP_153665857.1">
    <property type="nucleotide sequence ID" value="NZ_JAAIKR010000016.1"/>
</dbReference>
<dbReference type="InterPro" id="IPR044742">
    <property type="entry name" value="DEAD/DEAH_RhlB"/>
</dbReference>
<feature type="compositionally biased region" description="Basic residues" evidence="8">
    <location>
        <begin position="430"/>
        <end position="444"/>
    </location>
</feature>
<feature type="domain" description="Helicase C-terminal" evidence="10">
    <location>
        <begin position="260"/>
        <end position="425"/>
    </location>
</feature>
<name>A0ABS5I569_9GAMM</name>
<dbReference type="Pfam" id="PF00270">
    <property type="entry name" value="DEAD"/>
    <property type="match status" value="1"/>
</dbReference>
<evidence type="ECO:0000256" key="2">
    <source>
        <dbReference type="ARBA" id="ARBA00022801"/>
    </source>
</evidence>
<dbReference type="PROSITE" id="PS51192">
    <property type="entry name" value="HELICASE_ATP_BIND_1"/>
    <property type="match status" value="1"/>
</dbReference>
<evidence type="ECO:0000313" key="13">
    <source>
        <dbReference type="Proteomes" id="UP000811844"/>
    </source>
</evidence>
<protein>
    <submittedName>
        <fullName evidence="12">DEAD/DEAH box helicase</fullName>
    </submittedName>
</protein>
<dbReference type="CDD" id="cd00268">
    <property type="entry name" value="DEADc"/>
    <property type="match status" value="1"/>
</dbReference>
<dbReference type="PROSITE" id="PS00039">
    <property type="entry name" value="DEAD_ATP_HELICASE"/>
    <property type="match status" value="1"/>
</dbReference>
<evidence type="ECO:0000259" key="10">
    <source>
        <dbReference type="PROSITE" id="PS51194"/>
    </source>
</evidence>
<reference evidence="12 13" key="1">
    <citation type="submission" date="2020-02" db="EMBL/GenBank/DDBJ databases">
        <title>Shewanella WXL01 sp. nov., a marine bacterium isolated from green algae in Luhuitou Fringing Reef (Northern South China Sea).</title>
        <authorList>
            <person name="Wang X."/>
        </authorList>
    </citation>
    <scope>NUCLEOTIDE SEQUENCE [LARGE SCALE GENOMIC DNA]</scope>
    <source>
        <strain evidence="12 13">MCCC 1A01895</strain>
    </source>
</reference>
<evidence type="ECO:0000256" key="4">
    <source>
        <dbReference type="ARBA" id="ARBA00022840"/>
    </source>
</evidence>
<comment type="similarity">
    <text evidence="5 7">Belongs to the DEAD box helicase family.</text>
</comment>
<keyword evidence="1 7" id="KW-0547">Nucleotide-binding</keyword>
<feature type="compositionally biased region" description="Basic and acidic residues" evidence="8">
    <location>
        <begin position="445"/>
        <end position="454"/>
    </location>
</feature>
<dbReference type="PANTHER" id="PTHR47959">
    <property type="entry name" value="ATP-DEPENDENT RNA HELICASE RHLE-RELATED"/>
    <property type="match status" value="1"/>
</dbReference>